<name>A0A1E5VKZ4_9POAL</name>
<gene>
    <name evidence="4" type="ORF">BAE44_0013213</name>
</gene>
<dbReference type="STRING" id="888268.A0A1E5VKZ4"/>
<organism evidence="4 5">
    <name type="scientific">Dichanthelium oligosanthes</name>
    <dbReference type="NCBI Taxonomy" id="888268"/>
    <lineage>
        <taxon>Eukaryota</taxon>
        <taxon>Viridiplantae</taxon>
        <taxon>Streptophyta</taxon>
        <taxon>Embryophyta</taxon>
        <taxon>Tracheophyta</taxon>
        <taxon>Spermatophyta</taxon>
        <taxon>Magnoliopsida</taxon>
        <taxon>Liliopsida</taxon>
        <taxon>Poales</taxon>
        <taxon>Poaceae</taxon>
        <taxon>PACMAD clade</taxon>
        <taxon>Panicoideae</taxon>
        <taxon>Panicodae</taxon>
        <taxon>Paniceae</taxon>
        <taxon>Dichantheliinae</taxon>
        <taxon>Dichanthelium</taxon>
    </lineage>
</organism>
<dbReference type="Gene3D" id="3.40.50.1110">
    <property type="entry name" value="SGNH hydrolase"/>
    <property type="match status" value="1"/>
</dbReference>
<keyword evidence="5" id="KW-1185">Reference proteome</keyword>
<proteinExistence type="inferred from homology"/>
<evidence type="ECO:0000313" key="5">
    <source>
        <dbReference type="Proteomes" id="UP000095767"/>
    </source>
</evidence>
<accession>A0A1E5VKZ4</accession>
<dbReference type="InterPro" id="IPR001087">
    <property type="entry name" value="GDSL"/>
</dbReference>
<dbReference type="PANTHER" id="PTHR22835">
    <property type="entry name" value="ZINC FINGER FYVE DOMAIN CONTAINING PROTEIN"/>
    <property type="match status" value="1"/>
</dbReference>
<evidence type="ECO:0000313" key="4">
    <source>
        <dbReference type="EMBL" id="OEL25769.1"/>
    </source>
</evidence>
<evidence type="ECO:0000256" key="2">
    <source>
        <dbReference type="ARBA" id="ARBA00023180"/>
    </source>
</evidence>
<comment type="caution">
    <text evidence="4">The sequence shown here is derived from an EMBL/GenBank/DDBJ whole genome shotgun (WGS) entry which is preliminary data.</text>
</comment>
<keyword evidence="2" id="KW-0325">Glycoprotein</keyword>
<protein>
    <submittedName>
        <fullName evidence="4">GDSL esterase/lipase</fullName>
    </submittedName>
</protein>
<dbReference type="InterPro" id="IPR036514">
    <property type="entry name" value="SGNH_hydro_sf"/>
</dbReference>
<evidence type="ECO:0000256" key="3">
    <source>
        <dbReference type="SAM" id="MobiDB-lite"/>
    </source>
</evidence>
<dbReference type="EMBL" id="LWDX02036394">
    <property type="protein sequence ID" value="OEL25769.1"/>
    <property type="molecule type" value="Genomic_DNA"/>
</dbReference>
<comment type="similarity">
    <text evidence="1">Belongs to the 'GDSL' lipolytic enzyme family.</text>
</comment>
<dbReference type="OrthoDB" id="642255at2759"/>
<dbReference type="AlphaFoldDB" id="A0A1E5VKZ4"/>
<dbReference type="GO" id="GO:0016788">
    <property type="term" value="F:hydrolase activity, acting on ester bonds"/>
    <property type="evidence" value="ECO:0007669"/>
    <property type="project" value="InterPro"/>
</dbReference>
<reference evidence="4 5" key="1">
    <citation type="submission" date="2016-09" db="EMBL/GenBank/DDBJ databases">
        <title>The draft genome of Dichanthelium oligosanthes: A C3 panicoid grass species.</title>
        <authorList>
            <person name="Studer A.J."/>
            <person name="Schnable J.C."/>
            <person name="Brutnell T.P."/>
        </authorList>
    </citation>
    <scope>NUCLEOTIDE SEQUENCE [LARGE SCALE GENOMIC DNA]</scope>
    <source>
        <strain evidence="5">cv. Kellogg 1175</strain>
        <tissue evidence="4">Leaf</tissue>
    </source>
</reference>
<evidence type="ECO:0000256" key="1">
    <source>
        <dbReference type="ARBA" id="ARBA00008668"/>
    </source>
</evidence>
<dbReference type="PANTHER" id="PTHR22835:SF501">
    <property type="entry name" value="OS01G0215000 PROTEIN"/>
    <property type="match status" value="1"/>
</dbReference>
<dbReference type="Proteomes" id="UP000095767">
    <property type="component" value="Unassembled WGS sequence"/>
</dbReference>
<sequence length="191" mass="20751">MRFFFFHDRPLTTSLPFPPTSPSPPELPTTGRTRAPVKQTPSPRNVTLIQQGAKTVVVAGIAPLGCLPPNLELFPSADPADYDSRTGCLKQLNDLAVHHNSQLQAALKRSDNKGTNNSEHMLTTGFTRDVLKCCCGGGGKYNLSIGCGKPGATVCQDPSAYLFWDGHLTEAAYRHIAKGWLNSINSCKLWQ</sequence>
<feature type="region of interest" description="Disordered" evidence="3">
    <location>
        <begin position="14"/>
        <end position="43"/>
    </location>
</feature>
<dbReference type="Pfam" id="PF00657">
    <property type="entry name" value="Lipase_GDSL"/>
    <property type="match status" value="1"/>
</dbReference>
<feature type="compositionally biased region" description="Pro residues" evidence="3">
    <location>
        <begin position="16"/>
        <end position="27"/>
    </location>
</feature>